<protein>
    <submittedName>
        <fullName evidence="2">Uncharacterized protein</fullName>
    </submittedName>
</protein>
<accession>A0AAV8TKM7</accession>
<evidence type="ECO:0000313" key="2">
    <source>
        <dbReference type="EMBL" id="KAJ8766719.1"/>
    </source>
</evidence>
<reference evidence="2 3" key="1">
    <citation type="submission" date="2021-09" db="EMBL/GenBank/DDBJ databases">
        <title>Genomic insights and catalytic innovation underlie evolution of tropane alkaloids biosynthesis.</title>
        <authorList>
            <person name="Wang Y.-J."/>
            <person name="Tian T."/>
            <person name="Huang J.-P."/>
            <person name="Huang S.-X."/>
        </authorList>
    </citation>
    <scope>NUCLEOTIDE SEQUENCE [LARGE SCALE GENOMIC DNA]</scope>
    <source>
        <strain evidence="2">KIB-2018</strain>
        <tissue evidence="2">Leaf</tissue>
    </source>
</reference>
<gene>
    <name evidence="2" type="ORF">K2173_005330</name>
</gene>
<organism evidence="2 3">
    <name type="scientific">Erythroxylum novogranatense</name>
    <dbReference type="NCBI Taxonomy" id="1862640"/>
    <lineage>
        <taxon>Eukaryota</taxon>
        <taxon>Viridiplantae</taxon>
        <taxon>Streptophyta</taxon>
        <taxon>Embryophyta</taxon>
        <taxon>Tracheophyta</taxon>
        <taxon>Spermatophyta</taxon>
        <taxon>Magnoliopsida</taxon>
        <taxon>eudicotyledons</taxon>
        <taxon>Gunneridae</taxon>
        <taxon>Pentapetalae</taxon>
        <taxon>rosids</taxon>
        <taxon>fabids</taxon>
        <taxon>Malpighiales</taxon>
        <taxon>Erythroxylaceae</taxon>
        <taxon>Erythroxylum</taxon>
    </lineage>
</organism>
<keyword evidence="3" id="KW-1185">Reference proteome</keyword>
<comment type="caution">
    <text evidence="2">The sequence shown here is derived from an EMBL/GenBank/DDBJ whole genome shotgun (WGS) entry which is preliminary data.</text>
</comment>
<name>A0AAV8TKM7_9ROSI</name>
<dbReference type="EMBL" id="JAIWQS010000004">
    <property type="protein sequence ID" value="KAJ8766719.1"/>
    <property type="molecule type" value="Genomic_DNA"/>
</dbReference>
<evidence type="ECO:0000256" key="1">
    <source>
        <dbReference type="SAM" id="MobiDB-lite"/>
    </source>
</evidence>
<proteinExistence type="predicted"/>
<dbReference type="AlphaFoldDB" id="A0AAV8TKM7"/>
<sequence length="219" mass="23635">MAVPPPPGAPPDPIPPDPKPALSHHAPSSPDVCSPSPNPTSPMVLDEPSVTVNPFAPDPSSIDKRLRDGSVAPPSSTTSRVPDGANPFAFSAGISFRDAALNKHYSPKRTWDEVLNNSFTLSEDMLKPTKQSSQGVYVPVSLIDYETYIKPWTKSLIIKTLGKAIGFKYLSSRLRHHATARCQYKKKDANAANEIVENLIPGVENLNANVPTADNKYGP</sequence>
<dbReference type="Proteomes" id="UP001159364">
    <property type="component" value="Linkage Group LG04"/>
</dbReference>
<evidence type="ECO:0000313" key="3">
    <source>
        <dbReference type="Proteomes" id="UP001159364"/>
    </source>
</evidence>
<feature type="compositionally biased region" description="Pro residues" evidence="1">
    <location>
        <begin position="1"/>
        <end position="19"/>
    </location>
</feature>
<feature type="region of interest" description="Disordered" evidence="1">
    <location>
        <begin position="1"/>
        <end position="84"/>
    </location>
</feature>